<gene>
    <name evidence="3" type="ORF">GCM10011492_24050</name>
</gene>
<dbReference type="Proteomes" id="UP000636793">
    <property type="component" value="Unassembled WGS sequence"/>
</dbReference>
<feature type="compositionally biased region" description="Low complexity" evidence="2">
    <location>
        <begin position="248"/>
        <end position="262"/>
    </location>
</feature>
<dbReference type="InterPro" id="IPR019734">
    <property type="entry name" value="TPR_rpt"/>
</dbReference>
<dbReference type="SUPFAM" id="SSF48452">
    <property type="entry name" value="TPR-like"/>
    <property type="match status" value="1"/>
</dbReference>
<protein>
    <recommendedName>
        <fullName evidence="5">Tetratricopeptide repeat protein</fullName>
    </recommendedName>
</protein>
<dbReference type="RefSeq" id="WP_188837293.1">
    <property type="nucleotide sequence ID" value="NZ_BMHI01000004.1"/>
</dbReference>
<comment type="caution">
    <text evidence="3">The sequence shown here is derived from an EMBL/GenBank/DDBJ whole genome shotgun (WGS) entry which is preliminary data.</text>
</comment>
<reference evidence="3" key="1">
    <citation type="journal article" date="2014" name="Int. J. Syst. Evol. Microbiol.">
        <title>Complete genome sequence of Corynebacterium casei LMG S-19264T (=DSM 44701T), isolated from a smear-ripened cheese.</title>
        <authorList>
            <consortium name="US DOE Joint Genome Institute (JGI-PGF)"/>
            <person name="Walter F."/>
            <person name="Albersmeier A."/>
            <person name="Kalinowski J."/>
            <person name="Ruckert C."/>
        </authorList>
    </citation>
    <scope>NUCLEOTIDE SEQUENCE</scope>
    <source>
        <strain evidence="3">CGMCC 1.15085</strain>
    </source>
</reference>
<accession>A0A916T725</accession>
<sequence>MWREMRTLTKENAEGVAKHLVAAATLLEEDSDLALAHAEHAARRAGRVAAVREALGLVHYRRGEFNDAIREFRTAKRLSGSNHLLPYLVDCERGLGRYERALDLAASPEARSLGEADNIELAIVVSGVRRDLGQPEAAQMVLRIPALERASKQPWAARLFYAYAEALLASESEDEARDWFAKALDADSEGQTDAAERVAELEGLVFIDALSDDDEDNGEAVDEQHDAAGVALPKPSPAAAQPDDDGSTATATATATAPATAPADRDDSLEQAESTDEAAVAPEPIVPGQLTFDDGDEDNRRA</sequence>
<evidence type="ECO:0000256" key="1">
    <source>
        <dbReference type="PROSITE-ProRule" id="PRU00339"/>
    </source>
</evidence>
<reference evidence="3" key="2">
    <citation type="submission" date="2020-09" db="EMBL/GenBank/DDBJ databases">
        <authorList>
            <person name="Sun Q."/>
            <person name="Zhou Y."/>
        </authorList>
    </citation>
    <scope>NUCLEOTIDE SEQUENCE</scope>
    <source>
        <strain evidence="3">CGMCC 1.15085</strain>
    </source>
</reference>
<name>A0A916T725_9MICO</name>
<keyword evidence="1" id="KW-0802">TPR repeat</keyword>
<evidence type="ECO:0000313" key="3">
    <source>
        <dbReference type="EMBL" id="GGB32686.1"/>
    </source>
</evidence>
<dbReference type="AlphaFoldDB" id="A0A916T725"/>
<evidence type="ECO:0000313" key="4">
    <source>
        <dbReference type="Proteomes" id="UP000636793"/>
    </source>
</evidence>
<dbReference type="InterPro" id="IPR011990">
    <property type="entry name" value="TPR-like_helical_dom_sf"/>
</dbReference>
<feature type="region of interest" description="Disordered" evidence="2">
    <location>
        <begin position="213"/>
        <end position="302"/>
    </location>
</feature>
<organism evidence="3 4">
    <name type="scientific">Flexivirga endophytica</name>
    <dbReference type="NCBI Taxonomy" id="1849103"/>
    <lineage>
        <taxon>Bacteria</taxon>
        <taxon>Bacillati</taxon>
        <taxon>Actinomycetota</taxon>
        <taxon>Actinomycetes</taxon>
        <taxon>Micrococcales</taxon>
        <taxon>Dermacoccaceae</taxon>
        <taxon>Flexivirga</taxon>
    </lineage>
</organism>
<proteinExistence type="predicted"/>
<feature type="compositionally biased region" description="Acidic residues" evidence="2">
    <location>
        <begin position="293"/>
        <end position="302"/>
    </location>
</feature>
<evidence type="ECO:0000256" key="2">
    <source>
        <dbReference type="SAM" id="MobiDB-lite"/>
    </source>
</evidence>
<dbReference type="PROSITE" id="PS50005">
    <property type="entry name" value="TPR"/>
    <property type="match status" value="1"/>
</dbReference>
<dbReference type="Gene3D" id="1.25.40.10">
    <property type="entry name" value="Tetratricopeptide repeat domain"/>
    <property type="match status" value="1"/>
</dbReference>
<keyword evidence="4" id="KW-1185">Reference proteome</keyword>
<dbReference type="EMBL" id="BMHI01000004">
    <property type="protein sequence ID" value="GGB32686.1"/>
    <property type="molecule type" value="Genomic_DNA"/>
</dbReference>
<feature type="repeat" description="TPR" evidence="1">
    <location>
        <begin position="49"/>
        <end position="82"/>
    </location>
</feature>
<evidence type="ECO:0008006" key="5">
    <source>
        <dbReference type="Google" id="ProtNLM"/>
    </source>
</evidence>